<evidence type="ECO:0000256" key="7">
    <source>
        <dbReference type="RuleBase" id="RU363059"/>
    </source>
</evidence>
<dbReference type="InterPro" id="IPR007599">
    <property type="entry name" value="DER1"/>
</dbReference>
<sequence>MSFMDEIRKIPPVTRFLCAASLAVTLPVLLQLVHPYKIIFVKEFVTQKFEIWRIFTSFFMGSSGINFIFDFAMLYRNSDELESKHYALRSADYAWQLFLAAAAILLLNIPLGTFVHTRALLIALIYVSSRLSPPGSQTSFFGLITFPLIYLPYMLVGLDLLMGGPGAAAVSVSGAVVGHLWWWGVWDTGALRSLGAAPAWLQAYLAPPGGVAGAANIGGGVHVVPPRRLREEAATATGVRGHNWGSGRRLGE</sequence>
<reference evidence="8" key="1">
    <citation type="submission" date="2022-11" db="EMBL/GenBank/DDBJ databases">
        <title>Genome Sequence of Cubamyces cubensis.</title>
        <authorList>
            <person name="Buettner E."/>
        </authorList>
    </citation>
    <scope>NUCLEOTIDE SEQUENCE</scope>
    <source>
        <strain evidence="8">MPL-01</strain>
    </source>
</reference>
<keyword evidence="5 7" id="KW-1133">Transmembrane helix</keyword>
<dbReference type="PANTHER" id="PTHR11009">
    <property type="entry name" value="DER1-LIKE PROTEIN, DERLIN"/>
    <property type="match status" value="1"/>
</dbReference>
<gene>
    <name evidence="8" type="ORF">ONZ51_g128</name>
</gene>
<dbReference type="SUPFAM" id="SSF144091">
    <property type="entry name" value="Rhomboid-like"/>
    <property type="match status" value="1"/>
</dbReference>
<organism evidence="8 9">
    <name type="scientific">Trametes cubensis</name>
    <dbReference type="NCBI Taxonomy" id="1111947"/>
    <lineage>
        <taxon>Eukaryota</taxon>
        <taxon>Fungi</taxon>
        <taxon>Dikarya</taxon>
        <taxon>Basidiomycota</taxon>
        <taxon>Agaricomycotina</taxon>
        <taxon>Agaricomycetes</taxon>
        <taxon>Polyporales</taxon>
        <taxon>Polyporaceae</taxon>
        <taxon>Trametes</taxon>
    </lineage>
</organism>
<dbReference type="GO" id="GO:0005789">
    <property type="term" value="C:endoplasmic reticulum membrane"/>
    <property type="evidence" value="ECO:0007669"/>
    <property type="project" value="UniProtKB-SubCell"/>
</dbReference>
<dbReference type="AlphaFoldDB" id="A0AAD7U417"/>
<evidence type="ECO:0000256" key="1">
    <source>
        <dbReference type="ARBA" id="ARBA00004477"/>
    </source>
</evidence>
<comment type="similarity">
    <text evidence="2 7">Belongs to the derlin family.</text>
</comment>
<feature type="transmembrane region" description="Helical" evidence="7">
    <location>
        <begin position="204"/>
        <end position="224"/>
    </location>
</feature>
<keyword evidence="6 7" id="KW-0472">Membrane</keyword>
<feature type="transmembrane region" description="Helical" evidence="7">
    <location>
        <begin position="51"/>
        <end position="76"/>
    </location>
</feature>
<dbReference type="EMBL" id="JAPEVG010000001">
    <property type="protein sequence ID" value="KAJ8502254.1"/>
    <property type="molecule type" value="Genomic_DNA"/>
</dbReference>
<dbReference type="InterPro" id="IPR035952">
    <property type="entry name" value="Rhomboid-like_sf"/>
</dbReference>
<evidence type="ECO:0000313" key="9">
    <source>
        <dbReference type="Proteomes" id="UP001215151"/>
    </source>
</evidence>
<evidence type="ECO:0000256" key="3">
    <source>
        <dbReference type="ARBA" id="ARBA00022692"/>
    </source>
</evidence>
<dbReference type="GO" id="GO:0006950">
    <property type="term" value="P:response to stress"/>
    <property type="evidence" value="ECO:0007669"/>
    <property type="project" value="UniProtKB-ARBA"/>
</dbReference>
<keyword evidence="4 7" id="KW-0256">Endoplasmic reticulum</keyword>
<accession>A0AAD7U417</accession>
<evidence type="ECO:0000313" key="8">
    <source>
        <dbReference type="EMBL" id="KAJ8502254.1"/>
    </source>
</evidence>
<evidence type="ECO:0000256" key="5">
    <source>
        <dbReference type="ARBA" id="ARBA00022989"/>
    </source>
</evidence>
<keyword evidence="3 7" id="KW-0812">Transmembrane</keyword>
<keyword evidence="9" id="KW-1185">Reference proteome</keyword>
<feature type="transmembrane region" description="Helical" evidence="7">
    <location>
        <begin position="97"/>
        <end position="127"/>
    </location>
</feature>
<feature type="transmembrane region" description="Helical" evidence="7">
    <location>
        <begin position="165"/>
        <end position="184"/>
    </location>
</feature>
<evidence type="ECO:0000256" key="2">
    <source>
        <dbReference type="ARBA" id="ARBA00008917"/>
    </source>
</evidence>
<proteinExistence type="inferred from homology"/>
<comment type="caution">
    <text evidence="8">The sequence shown here is derived from an EMBL/GenBank/DDBJ whole genome shotgun (WGS) entry which is preliminary data.</text>
</comment>
<protein>
    <recommendedName>
        <fullName evidence="7">Derlin</fullName>
    </recommendedName>
</protein>
<evidence type="ECO:0000256" key="6">
    <source>
        <dbReference type="ARBA" id="ARBA00023136"/>
    </source>
</evidence>
<comment type="subcellular location">
    <subcellularLocation>
        <location evidence="1 7">Endoplasmic reticulum membrane</location>
        <topology evidence="1 7">Multi-pass membrane protein</topology>
    </subcellularLocation>
</comment>
<dbReference type="Proteomes" id="UP001215151">
    <property type="component" value="Unassembled WGS sequence"/>
</dbReference>
<evidence type="ECO:0000256" key="4">
    <source>
        <dbReference type="ARBA" id="ARBA00022824"/>
    </source>
</evidence>
<dbReference type="Pfam" id="PF04511">
    <property type="entry name" value="DER1"/>
    <property type="match status" value="1"/>
</dbReference>
<name>A0AAD7U417_9APHY</name>
<comment type="function">
    <text evidence="7">May be involved in the degradation of misfolded endoplasmic reticulum (ER) luminal proteins.</text>
</comment>
<feature type="transmembrane region" description="Helical" evidence="7">
    <location>
        <begin position="139"/>
        <end position="158"/>
    </location>
</feature>